<evidence type="ECO:0000256" key="1">
    <source>
        <dbReference type="RuleBase" id="RU000411"/>
    </source>
</evidence>
<dbReference type="InterPro" id="IPR042185">
    <property type="entry name" value="Serpin_sf_2"/>
</dbReference>
<keyword evidence="4" id="KW-0646">Protease inhibitor</keyword>
<dbReference type="Proteomes" id="UP000694871">
    <property type="component" value="Unplaced"/>
</dbReference>
<dbReference type="CDD" id="cd02055">
    <property type="entry name" value="serpinA10_PZI"/>
    <property type="match status" value="1"/>
</dbReference>
<dbReference type="InterPro" id="IPR023796">
    <property type="entry name" value="Serpin_dom"/>
</dbReference>
<dbReference type="SMART" id="SM00093">
    <property type="entry name" value="SERPIN"/>
    <property type="match status" value="1"/>
</dbReference>
<dbReference type="Pfam" id="PF00079">
    <property type="entry name" value="Serpin"/>
    <property type="match status" value="1"/>
</dbReference>
<dbReference type="SUPFAM" id="SSF56574">
    <property type="entry name" value="Serpins"/>
    <property type="match status" value="1"/>
</dbReference>
<evidence type="ECO:0000259" key="2">
    <source>
        <dbReference type="SMART" id="SM00093"/>
    </source>
</evidence>
<dbReference type="GeneID" id="107114088"/>
<name>A0ABM1KBB5_GEKJA</name>
<evidence type="ECO:0000313" key="4">
    <source>
        <dbReference type="RefSeq" id="XP_015271002.1"/>
    </source>
</evidence>
<feature type="domain" description="Serpin" evidence="2">
    <location>
        <begin position="64"/>
        <end position="418"/>
    </location>
</feature>
<gene>
    <name evidence="4" type="primary">SERPINA10</name>
</gene>
<dbReference type="InterPro" id="IPR036186">
    <property type="entry name" value="Serpin_sf"/>
</dbReference>
<evidence type="ECO:0000313" key="3">
    <source>
        <dbReference type="Proteomes" id="UP000694871"/>
    </source>
</evidence>
<organism evidence="3 4">
    <name type="scientific">Gekko japonicus</name>
    <name type="common">Schlegel's Japanese gecko</name>
    <dbReference type="NCBI Taxonomy" id="146911"/>
    <lineage>
        <taxon>Eukaryota</taxon>
        <taxon>Metazoa</taxon>
        <taxon>Chordata</taxon>
        <taxon>Craniata</taxon>
        <taxon>Vertebrata</taxon>
        <taxon>Euteleostomi</taxon>
        <taxon>Lepidosauria</taxon>
        <taxon>Squamata</taxon>
        <taxon>Bifurcata</taxon>
        <taxon>Gekkota</taxon>
        <taxon>Gekkonidae</taxon>
        <taxon>Gekkoninae</taxon>
        <taxon>Gekko</taxon>
    </lineage>
</organism>
<comment type="similarity">
    <text evidence="1">Belongs to the serpin family.</text>
</comment>
<keyword evidence="3" id="KW-1185">Reference proteome</keyword>
<dbReference type="RefSeq" id="XP_015271002.1">
    <property type="nucleotide sequence ID" value="XM_015415516.1"/>
</dbReference>
<dbReference type="InterPro" id="IPR042178">
    <property type="entry name" value="Serpin_sf_1"/>
</dbReference>
<reference evidence="4" key="1">
    <citation type="submission" date="2025-08" db="UniProtKB">
        <authorList>
            <consortium name="RefSeq"/>
        </authorList>
    </citation>
    <scope>IDENTIFICATION</scope>
</reference>
<proteinExistence type="inferred from homology"/>
<protein>
    <submittedName>
        <fullName evidence="4">Protein Z-dependent protease inhibitor</fullName>
    </submittedName>
</protein>
<accession>A0ABM1KBB5</accession>
<dbReference type="Gene3D" id="2.30.39.10">
    <property type="entry name" value="Alpha-1-antitrypsin, domain 1"/>
    <property type="match status" value="1"/>
</dbReference>
<sequence length="421" mass="48501">MCSSNAEVEVSREQEQQSFLPISWPFNNTDKQYQHQNVSDPAAEDSTPAFSIHNFTERNTNFGFDLYRKISLTHDSNIFISPLSLSFTLAVFAQASRGKTHDQIVTSLNLHLLDDQGNRLPAFFHQLRGNITKNEEFTLLHDTISFIQKGIRIKDVFRNMSKKYFDMELLTIDFHNSTLAKNAINQHIKLKTKGKIPTLFDTLDQQTKIVLVDYIHFGGKWLHPFSTKFTELESFYVDNYNTVQVPMMFKTARAAYTFDKNLHCVVLKIPYRGNAYMLIAMPREGDFHALEDFLSARLVESWLRNMETRKIDIYFPKFKLDQKYYMHQLLPDLGIKDLFSNKADLSLLTNQTLTKVSQVLHRACIEVDEAGTEAAAGTGSEITPHSMPPVIRVNRPFIFMIYEETTNALLFVGRVANPKEF</sequence>
<dbReference type="PANTHER" id="PTHR11461">
    <property type="entry name" value="SERINE PROTEASE INHIBITOR, SERPIN"/>
    <property type="match status" value="1"/>
</dbReference>
<dbReference type="InterPro" id="IPR033835">
    <property type="entry name" value="PZI_serpin_dom"/>
</dbReference>
<dbReference type="GO" id="GO:0030414">
    <property type="term" value="F:peptidase inhibitor activity"/>
    <property type="evidence" value="ECO:0007669"/>
    <property type="project" value="UniProtKB-KW"/>
</dbReference>
<dbReference type="InterPro" id="IPR023795">
    <property type="entry name" value="Serpin_CS"/>
</dbReference>
<dbReference type="Gene3D" id="3.30.497.10">
    <property type="entry name" value="Antithrombin, subunit I, domain 2"/>
    <property type="match status" value="1"/>
</dbReference>
<dbReference type="InterPro" id="IPR000215">
    <property type="entry name" value="Serpin_fam"/>
</dbReference>
<dbReference type="PANTHER" id="PTHR11461:SF191">
    <property type="entry name" value="PROTEIN Z-DEPENDENT PROTEASE INHIBITOR"/>
    <property type="match status" value="1"/>
</dbReference>
<dbReference type="PROSITE" id="PS00284">
    <property type="entry name" value="SERPIN"/>
    <property type="match status" value="1"/>
</dbReference>